<dbReference type="Proteomes" id="UP001196413">
    <property type="component" value="Unassembled WGS sequence"/>
</dbReference>
<organism evidence="1 2">
    <name type="scientific">Parelaphostrongylus tenuis</name>
    <name type="common">Meningeal worm</name>
    <dbReference type="NCBI Taxonomy" id="148309"/>
    <lineage>
        <taxon>Eukaryota</taxon>
        <taxon>Metazoa</taxon>
        <taxon>Ecdysozoa</taxon>
        <taxon>Nematoda</taxon>
        <taxon>Chromadorea</taxon>
        <taxon>Rhabditida</taxon>
        <taxon>Rhabditina</taxon>
        <taxon>Rhabditomorpha</taxon>
        <taxon>Strongyloidea</taxon>
        <taxon>Metastrongylidae</taxon>
        <taxon>Parelaphostrongylus</taxon>
    </lineage>
</organism>
<reference evidence="1" key="1">
    <citation type="submission" date="2021-06" db="EMBL/GenBank/DDBJ databases">
        <title>Parelaphostrongylus tenuis whole genome reference sequence.</title>
        <authorList>
            <person name="Garwood T.J."/>
            <person name="Larsen P.A."/>
            <person name="Fountain-Jones N.M."/>
            <person name="Garbe J.R."/>
            <person name="Macchietto M.G."/>
            <person name="Kania S.A."/>
            <person name="Gerhold R.W."/>
            <person name="Richards J.E."/>
            <person name="Wolf T.M."/>
        </authorList>
    </citation>
    <scope>NUCLEOTIDE SEQUENCE</scope>
    <source>
        <strain evidence="1">MNPRO001-30</strain>
        <tissue evidence="1">Meninges</tissue>
    </source>
</reference>
<evidence type="ECO:0000313" key="2">
    <source>
        <dbReference type="Proteomes" id="UP001196413"/>
    </source>
</evidence>
<keyword evidence="2" id="KW-1185">Reference proteome</keyword>
<proteinExistence type="predicted"/>
<evidence type="ECO:0000313" key="1">
    <source>
        <dbReference type="EMBL" id="KAJ1352695.1"/>
    </source>
</evidence>
<accession>A0AAD5M5T4</accession>
<name>A0AAD5M5T4_PARTN</name>
<dbReference type="EMBL" id="JAHQIW010001510">
    <property type="protein sequence ID" value="KAJ1352695.1"/>
    <property type="molecule type" value="Genomic_DNA"/>
</dbReference>
<protein>
    <submittedName>
        <fullName evidence="1">Uncharacterized protein</fullName>
    </submittedName>
</protein>
<sequence>MRPKERRVLPETQVDSEDELLILERRSDRTLFLRIKSAKSLQLAAEKYMEVG</sequence>
<dbReference type="AlphaFoldDB" id="A0AAD5M5T4"/>
<comment type="caution">
    <text evidence="1">The sequence shown here is derived from an EMBL/GenBank/DDBJ whole genome shotgun (WGS) entry which is preliminary data.</text>
</comment>
<gene>
    <name evidence="1" type="ORF">KIN20_009097</name>
</gene>